<protein>
    <recommendedName>
        <fullName evidence="6">ResB-like domain-containing protein</fullName>
    </recommendedName>
</protein>
<feature type="domain" description="ResB-like" evidence="6">
    <location>
        <begin position="135"/>
        <end position="192"/>
    </location>
</feature>
<evidence type="ECO:0000259" key="6">
    <source>
        <dbReference type="Pfam" id="PF05140"/>
    </source>
</evidence>
<dbReference type="Pfam" id="PF05140">
    <property type="entry name" value="ResB"/>
    <property type="match status" value="1"/>
</dbReference>
<dbReference type="AlphaFoldDB" id="X1F2K0"/>
<evidence type="ECO:0000256" key="3">
    <source>
        <dbReference type="ARBA" id="ARBA00022748"/>
    </source>
</evidence>
<name>X1F2K0_9ZZZZ</name>
<dbReference type="InterPro" id="IPR007816">
    <property type="entry name" value="ResB-like_domain"/>
</dbReference>
<dbReference type="InterPro" id="IPR023494">
    <property type="entry name" value="Cyt_c_bgen_Ccs1/CcsB/ResB"/>
</dbReference>
<keyword evidence="5" id="KW-0472">Membrane</keyword>
<gene>
    <name evidence="7" type="ORF">S03H2_22704</name>
</gene>
<comment type="subcellular location">
    <subcellularLocation>
        <location evidence="1">Membrane</location>
        <topology evidence="1">Multi-pass membrane protein</topology>
    </subcellularLocation>
</comment>
<proteinExistence type="predicted"/>
<dbReference type="PANTHER" id="PTHR31566:SF5">
    <property type="entry name" value="RESB-LIKE DOMAIN-CONTAINING PROTEIN"/>
    <property type="match status" value="1"/>
</dbReference>
<dbReference type="EMBL" id="BARU01012273">
    <property type="protein sequence ID" value="GAH39157.1"/>
    <property type="molecule type" value="Genomic_DNA"/>
</dbReference>
<keyword evidence="4" id="KW-1133">Transmembrane helix</keyword>
<keyword evidence="2" id="KW-0812">Transmembrane</keyword>
<evidence type="ECO:0000256" key="4">
    <source>
        <dbReference type="ARBA" id="ARBA00022989"/>
    </source>
</evidence>
<feature type="non-terminal residue" evidence="7">
    <location>
        <position position="196"/>
    </location>
</feature>
<evidence type="ECO:0000313" key="7">
    <source>
        <dbReference type="EMBL" id="GAH39157.1"/>
    </source>
</evidence>
<dbReference type="PANTHER" id="PTHR31566">
    <property type="entry name" value="CYTOCHROME C BIOGENESIS PROTEIN CCS1, CHLOROPLASTIC"/>
    <property type="match status" value="1"/>
</dbReference>
<comment type="caution">
    <text evidence="7">The sequence shown here is derived from an EMBL/GenBank/DDBJ whole genome shotgun (WGS) entry which is preliminary data.</text>
</comment>
<dbReference type="GO" id="GO:0017004">
    <property type="term" value="P:cytochrome complex assembly"/>
    <property type="evidence" value="ECO:0007669"/>
    <property type="project" value="UniProtKB-KW"/>
</dbReference>
<reference evidence="7" key="1">
    <citation type="journal article" date="2014" name="Front. Microbiol.">
        <title>High frequency of phylogenetically diverse reductive dehalogenase-homologous genes in deep subseafloor sedimentary metagenomes.</title>
        <authorList>
            <person name="Kawai M."/>
            <person name="Futagami T."/>
            <person name="Toyoda A."/>
            <person name="Takaki Y."/>
            <person name="Nishi S."/>
            <person name="Hori S."/>
            <person name="Arai W."/>
            <person name="Tsubouchi T."/>
            <person name="Morono Y."/>
            <person name="Uchiyama I."/>
            <person name="Ito T."/>
            <person name="Fujiyama A."/>
            <person name="Inagaki F."/>
            <person name="Takami H."/>
        </authorList>
    </citation>
    <scope>NUCLEOTIDE SEQUENCE</scope>
    <source>
        <strain evidence="7">Expedition CK06-06</strain>
    </source>
</reference>
<organism evidence="7">
    <name type="scientific">marine sediment metagenome</name>
    <dbReference type="NCBI Taxonomy" id="412755"/>
    <lineage>
        <taxon>unclassified sequences</taxon>
        <taxon>metagenomes</taxon>
        <taxon>ecological metagenomes</taxon>
    </lineage>
</organism>
<sequence>MRLNLTVWEGQPSMNQAVDIRTQQVHTLPFAVRLIDFNIEDYNPKMAIMDGRSGDISFEEGKSLPFIEEGLKTTLMEWDVEVLEYEPTAFRQDEVYFEADSIGSAPAAYVKVINRVSGEEKNAWLSSGSFRVMYQHMPLDNHNFLVMTIPEPEKYSSDILIVNEIGEALPLTLEVNKPFKYMGWKLYQQSYDERMG</sequence>
<keyword evidence="3" id="KW-0201">Cytochrome c-type biogenesis</keyword>
<evidence type="ECO:0000256" key="5">
    <source>
        <dbReference type="ARBA" id="ARBA00023136"/>
    </source>
</evidence>
<accession>X1F2K0</accession>
<dbReference type="GO" id="GO:0016020">
    <property type="term" value="C:membrane"/>
    <property type="evidence" value="ECO:0007669"/>
    <property type="project" value="UniProtKB-SubCell"/>
</dbReference>
<evidence type="ECO:0000256" key="2">
    <source>
        <dbReference type="ARBA" id="ARBA00022692"/>
    </source>
</evidence>
<evidence type="ECO:0000256" key="1">
    <source>
        <dbReference type="ARBA" id="ARBA00004141"/>
    </source>
</evidence>